<name>A0A5Q4Z8K7_9BURK</name>
<reference evidence="1 2" key="1">
    <citation type="submission" date="2019-08" db="EMBL/GenBank/DDBJ databases">
        <authorList>
            <person name="Herpell B J."/>
        </authorList>
    </citation>
    <scope>NUCLEOTIDE SEQUENCE [LARGE SCALE GENOMIC DNA]</scope>
    <source>
        <strain evidence="2">Msb3</strain>
    </source>
</reference>
<sequence length="107" mass="12162">MLSRHWRVRELRCERSAPVPAGGVRRVRRGSAPGFRRRKQKAGTSAMSVFAEVLQYRPFRRVFPPAGAGRIFSPQYYRVRAERRGSAFITMPSAVSTAAARTRQAHF</sequence>
<dbReference type="EMBL" id="LR699553">
    <property type="protein sequence ID" value="VVD27691.1"/>
    <property type="molecule type" value="Genomic_DNA"/>
</dbReference>
<gene>
    <name evidence="1" type="ORF">PDMSB3_1229</name>
</gene>
<accession>A0A5Q4Z8K7</accession>
<evidence type="ECO:0000313" key="1">
    <source>
        <dbReference type="EMBL" id="VVD27691.1"/>
    </source>
</evidence>
<organism evidence="1 2">
    <name type="scientific">Paraburkholderia dioscoreae</name>
    <dbReference type="NCBI Taxonomy" id="2604047"/>
    <lineage>
        <taxon>Bacteria</taxon>
        <taxon>Pseudomonadati</taxon>
        <taxon>Pseudomonadota</taxon>
        <taxon>Betaproteobacteria</taxon>
        <taxon>Burkholderiales</taxon>
        <taxon>Burkholderiaceae</taxon>
        <taxon>Paraburkholderia</taxon>
    </lineage>
</organism>
<evidence type="ECO:0000313" key="2">
    <source>
        <dbReference type="Proteomes" id="UP000325811"/>
    </source>
</evidence>
<protein>
    <submittedName>
        <fullName evidence="1">Uncharacterized protein</fullName>
    </submittedName>
</protein>
<dbReference type="Proteomes" id="UP000325811">
    <property type="component" value="Chromosome I"/>
</dbReference>
<dbReference type="KEGG" id="pdio:PDMSB3_1229"/>
<dbReference type="AlphaFoldDB" id="A0A5Q4Z8K7"/>
<keyword evidence="2" id="KW-1185">Reference proteome</keyword>
<proteinExistence type="predicted"/>